<gene>
    <name evidence="1" type="ORF">AVEN_22915_1</name>
</gene>
<reference evidence="1 2" key="1">
    <citation type="journal article" date="2019" name="Sci. Rep.">
        <title>Orb-weaving spider Araneus ventricosus genome elucidates the spidroin gene catalogue.</title>
        <authorList>
            <person name="Kono N."/>
            <person name="Nakamura H."/>
            <person name="Ohtoshi R."/>
            <person name="Moran D.A.P."/>
            <person name="Shinohara A."/>
            <person name="Yoshida Y."/>
            <person name="Fujiwara M."/>
            <person name="Mori M."/>
            <person name="Tomita M."/>
            <person name="Arakawa K."/>
        </authorList>
    </citation>
    <scope>NUCLEOTIDE SEQUENCE [LARGE SCALE GENOMIC DNA]</scope>
</reference>
<dbReference type="Proteomes" id="UP000499080">
    <property type="component" value="Unassembled WGS sequence"/>
</dbReference>
<accession>A0A4Y2D4Z5</accession>
<evidence type="ECO:0000313" key="1">
    <source>
        <dbReference type="EMBL" id="GBM11783.1"/>
    </source>
</evidence>
<dbReference type="EMBL" id="BGPR01000304">
    <property type="protein sequence ID" value="GBM11783.1"/>
    <property type="molecule type" value="Genomic_DNA"/>
</dbReference>
<organism evidence="1 2">
    <name type="scientific">Araneus ventricosus</name>
    <name type="common">Orbweaver spider</name>
    <name type="synonym">Epeira ventricosa</name>
    <dbReference type="NCBI Taxonomy" id="182803"/>
    <lineage>
        <taxon>Eukaryota</taxon>
        <taxon>Metazoa</taxon>
        <taxon>Ecdysozoa</taxon>
        <taxon>Arthropoda</taxon>
        <taxon>Chelicerata</taxon>
        <taxon>Arachnida</taxon>
        <taxon>Araneae</taxon>
        <taxon>Araneomorphae</taxon>
        <taxon>Entelegynae</taxon>
        <taxon>Araneoidea</taxon>
        <taxon>Araneidae</taxon>
        <taxon>Araneus</taxon>
    </lineage>
</organism>
<evidence type="ECO:0000313" key="2">
    <source>
        <dbReference type="Proteomes" id="UP000499080"/>
    </source>
</evidence>
<name>A0A4Y2D4Z5_ARAVE</name>
<protein>
    <submittedName>
        <fullName evidence="1">Uncharacterized protein</fullName>
    </submittedName>
</protein>
<dbReference type="AlphaFoldDB" id="A0A4Y2D4Z5"/>
<keyword evidence="2" id="KW-1185">Reference proteome</keyword>
<comment type="caution">
    <text evidence="1">The sequence shown here is derived from an EMBL/GenBank/DDBJ whole genome shotgun (WGS) entry which is preliminary data.</text>
</comment>
<proteinExistence type="predicted"/>
<sequence>MHHLTKVYGCVSNLIYKHLRLVINIPFRRHATLSEDNSEPQSDDALVATLYFPDFHKTPKMKMLDTPEHLATIKSYTGNFLLNRNSSLWSSDNNSPDHSDHQSIWRPLSLHTQAISGWIGTQACGLQTTIQTLTTRAMLLEQKLDFRLNF</sequence>